<feature type="domain" description="GIY-YIG" evidence="10">
    <location>
        <begin position="15"/>
        <end position="101"/>
    </location>
</feature>
<keyword evidence="7 8" id="KW-0539">Nucleus</keyword>
<proteinExistence type="inferred from homology"/>
<dbReference type="EMBL" id="LWDD02000084">
    <property type="protein sequence ID" value="KAE8264180.1"/>
    <property type="molecule type" value="Genomic_DNA"/>
</dbReference>
<dbReference type="HAMAP" id="MF_03100">
    <property type="entry name" value="Endonuc_su_Slx1"/>
    <property type="match status" value="1"/>
</dbReference>
<dbReference type="CDD" id="cd10455">
    <property type="entry name" value="GIY-YIG_SLX1"/>
    <property type="match status" value="1"/>
</dbReference>
<dbReference type="PROSITE" id="PS51257">
    <property type="entry name" value="PROKAR_LIPOPROTEIN"/>
    <property type="match status" value="1"/>
</dbReference>
<dbReference type="AlphaFoldDB" id="A0A177UXA6"/>
<accession>A0A177UXA6</accession>
<dbReference type="InterPro" id="IPR013083">
    <property type="entry name" value="Znf_RING/FYVE/PHD"/>
</dbReference>
<gene>
    <name evidence="12" type="ORF">A4X03_0g1128</name>
    <name evidence="11" type="ORF">JKIAZH3_G1979</name>
</gene>
<feature type="compositionally biased region" description="Low complexity" evidence="9">
    <location>
        <begin position="606"/>
        <end position="617"/>
    </location>
</feature>
<dbReference type="Proteomes" id="UP000836402">
    <property type="component" value="Unassembled WGS sequence"/>
</dbReference>
<keyword evidence="4 8" id="KW-0378">Hydrolase</keyword>
<keyword evidence="3 8" id="KW-0227">DNA damage</keyword>
<dbReference type="GO" id="GO:0017108">
    <property type="term" value="F:5'-flap endonuclease activity"/>
    <property type="evidence" value="ECO:0007669"/>
    <property type="project" value="InterPro"/>
</dbReference>
<comment type="similarity">
    <text evidence="8">Belongs to the SLX1 family.</text>
</comment>
<dbReference type="Proteomes" id="UP000077671">
    <property type="component" value="Unassembled WGS sequence"/>
</dbReference>
<dbReference type="PANTHER" id="PTHR20208">
    <property type="entry name" value="STRUCTURE-SPECIFIC ENDONUCLEASE SUBUNIT SLX1"/>
    <property type="match status" value="1"/>
</dbReference>
<evidence type="ECO:0000313" key="14">
    <source>
        <dbReference type="Proteomes" id="UP000836402"/>
    </source>
</evidence>
<evidence type="ECO:0000256" key="3">
    <source>
        <dbReference type="ARBA" id="ARBA00022763"/>
    </source>
</evidence>
<comment type="subunit">
    <text evidence="8">Forms a heterodimer with SLX4.</text>
</comment>
<feature type="compositionally biased region" description="Basic and acidic residues" evidence="9">
    <location>
        <begin position="548"/>
        <end position="575"/>
    </location>
</feature>
<sequence length="637" mass="70562">MVRATVSAGAHTLPSFYACYLLRSYAGRKQTPTGSAYVGSTPNPPRRLKQHNGILALGGAKRTRRGRPWRVDVLVHGFPSRLSALMFEWAWQHPHLSRTLRHVPPHPQAGSPLFPSVRGRRGRPSSPFTSALFRIIVLRALLQSEPFSAWSLKLTFLAEWTAFAWKRLEAQAAWTSTMTGVASTAQTQVRTTSRSRVLPPASLTPAPTGSFKGVDGSVVPLLHLFQNEASDAFKRPDLKRIPKTEAEKETKTLRKLNRKKESLAASGSSLTQVPVITARWGEHFTDIAPDQAHLASMAINASWEELQQDFPIGSSSQDLPSNTAEKGKRRVKENAEFDDADVSDIQWAHIQRTLEARSLISPGTVSWDAFLSEISQRSRANTSTIIDAGENEVEDEDEDDMVQEVIPEPPQAPSQLRLPCGKCKNDVDLLDYLSYVLCPTTHSKAASAARCTQVYHIHCLASTFLAQEEAYHSKPADPTIPSREQKLYVLPTFGRCPSQHCQTSSLSGANPVHILATWSSVVRGMYRLRERAQKEGLKMATLEDRQLVRTSEKERKQKEKEVEKERKKREKEVEKALASAAAAEEGDEQGQGRASASSKRGRKKAATTGDATASTSTRGRKKKATKVDEDDEDPFSE</sequence>
<keyword evidence="6 8" id="KW-0234">DNA repair</keyword>
<evidence type="ECO:0000256" key="5">
    <source>
        <dbReference type="ARBA" id="ARBA00023172"/>
    </source>
</evidence>
<feature type="region of interest" description="Disordered" evidence="9">
    <location>
        <begin position="103"/>
        <end position="122"/>
    </location>
</feature>
<evidence type="ECO:0000256" key="6">
    <source>
        <dbReference type="ARBA" id="ARBA00023204"/>
    </source>
</evidence>
<dbReference type="InterPro" id="IPR027520">
    <property type="entry name" value="Slx1"/>
</dbReference>
<dbReference type="PANTHER" id="PTHR20208:SF10">
    <property type="entry name" value="STRUCTURE-SPECIFIC ENDONUCLEASE SUBUNIT SLX1"/>
    <property type="match status" value="1"/>
</dbReference>
<keyword evidence="1 8" id="KW-0540">Nuclease</keyword>
<feature type="compositionally biased region" description="Acidic residues" evidence="9">
    <location>
        <begin position="628"/>
        <end position="637"/>
    </location>
</feature>
<dbReference type="GO" id="GO:0008821">
    <property type="term" value="F:crossover junction DNA endonuclease activity"/>
    <property type="evidence" value="ECO:0007669"/>
    <property type="project" value="TreeGrafter"/>
</dbReference>
<evidence type="ECO:0000313" key="11">
    <source>
        <dbReference type="EMBL" id="CAD6937546.1"/>
    </source>
</evidence>
<feature type="compositionally biased region" description="Polar residues" evidence="9">
    <location>
        <begin position="185"/>
        <end position="195"/>
    </location>
</feature>
<comment type="cofactor">
    <cofactor evidence="8">
        <name>a divalent metal cation</name>
        <dbReference type="ChEBI" id="CHEBI:60240"/>
    </cofactor>
</comment>
<dbReference type="Gene3D" id="3.30.40.10">
    <property type="entry name" value="Zinc/RING finger domain, C3HC4 (zinc finger)"/>
    <property type="match status" value="1"/>
</dbReference>
<name>A0A177UXA6_9BASI</name>
<evidence type="ECO:0000259" key="10">
    <source>
        <dbReference type="PROSITE" id="PS50164"/>
    </source>
</evidence>
<comment type="caution">
    <text evidence="8">Lacks conserved residue(s) required for the propagation of feature annotation.</text>
</comment>
<keyword evidence="14" id="KW-1185">Reference proteome</keyword>
<evidence type="ECO:0000256" key="9">
    <source>
        <dbReference type="SAM" id="MobiDB-lite"/>
    </source>
</evidence>
<feature type="region of interest" description="Disordered" evidence="9">
    <location>
        <begin position="185"/>
        <end position="209"/>
    </location>
</feature>
<comment type="function">
    <text evidence="8">Catalytic subunit of the SLX1-SLX4 structure-specific endonuclease that resolves DNA secondary structures generated during DNA repair and recombination. Has endonuclease activity towards branched DNA substrates, introducing single-strand cuts in duplex DNA close to junctions with ss-DNA.</text>
</comment>
<protein>
    <recommendedName>
        <fullName evidence="10">GIY-YIG domain-containing protein</fullName>
    </recommendedName>
</protein>
<evidence type="ECO:0000313" key="12">
    <source>
        <dbReference type="EMBL" id="KAE8264180.1"/>
    </source>
</evidence>
<evidence type="ECO:0000256" key="1">
    <source>
        <dbReference type="ARBA" id="ARBA00022722"/>
    </source>
</evidence>
<evidence type="ECO:0000256" key="2">
    <source>
        <dbReference type="ARBA" id="ARBA00022759"/>
    </source>
</evidence>
<evidence type="ECO:0000256" key="4">
    <source>
        <dbReference type="ARBA" id="ARBA00022801"/>
    </source>
</evidence>
<organism evidence="12 13">
    <name type="scientific">Tilletia caries</name>
    <name type="common">wheat bunt fungus</name>
    <dbReference type="NCBI Taxonomy" id="13290"/>
    <lineage>
        <taxon>Eukaryota</taxon>
        <taxon>Fungi</taxon>
        <taxon>Dikarya</taxon>
        <taxon>Basidiomycota</taxon>
        <taxon>Ustilaginomycotina</taxon>
        <taxon>Exobasidiomycetes</taxon>
        <taxon>Tilletiales</taxon>
        <taxon>Tilletiaceae</taxon>
        <taxon>Tilletia</taxon>
    </lineage>
</organism>
<evidence type="ECO:0000256" key="7">
    <source>
        <dbReference type="ARBA" id="ARBA00023242"/>
    </source>
</evidence>
<evidence type="ECO:0000256" key="8">
    <source>
        <dbReference type="HAMAP-Rule" id="MF_03100"/>
    </source>
</evidence>
<dbReference type="GO" id="GO:0033557">
    <property type="term" value="C:Slx1-Slx4 complex"/>
    <property type="evidence" value="ECO:0007669"/>
    <property type="project" value="UniProtKB-UniRule"/>
</dbReference>
<dbReference type="PROSITE" id="PS50164">
    <property type="entry name" value="GIY_YIG"/>
    <property type="match status" value="1"/>
</dbReference>
<dbReference type="Pfam" id="PF01541">
    <property type="entry name" value="GIY-YIG"/>
    <property type="match status" value="1"/>
</dbReference>
<dbReference type="InterPro" id="IPR050381">
    <property type="entry name" value="SLX1_endonuclease"/>
</dbReference>
<comment type="subcellular location">
    <subcellularLocation>
        <location evidence="8">Nucleus</location>
    </subcellularLocation>
</comment>
<evidence type="ECO:0000313" key="13">
    <source>
        <dbReference type="Proteomes" id="UP000077671"/>
    </source>
</evidence>
<reference evidence="11" key="3">
    <citation type="submission" date="2020-10" db="EMBL/GenBank/DDBJ databases">
        <authorList>
            <person name="Sedaghatjoo S."/>
        </authorList>
    </citation>
    <scope>NUCLEOTIDE SEQUENCE</scope>
    <source>
        <strain evidence="11">AZH3</strain>
    </source>
</reference>
<keyword evidence="2 8" id="KW-0255">Endonuclease</keyword>
<feature type="region of interest" description="Disordered" evidence="9">
    <location>
        <begin position="548"/>
        <end position="637"/>
    </location>
</feature>
<reference evidence="12" key="2">
    <citation type="journal article" date="2019" name="IMA Fungus">
        <title>Genome sequencing and comparison of five Tilletia species to identify candidate genes for the detection of regulated species infecting wheat.</title>
        <authorList>
            <person name="Nguyen H.D.T."/>
            <person name="Sultana T."/>
            <person name="Kesanakurti P."/>
            <person name="Hambleton S."/>
        </authorList>
    </citation>
    <scope>NUCLEOTIDE SEQUENCE</scope>
    <source>
        <strain evidence="12">DAOMC 238032</strain>
    </source>
</reference>
<dbReference type="EMBL" id="CAJHJG010004013">
    <property type="protein sequence ID" value="CAD6937546.1"/>
    <property type="molecule type" value="Genomic_DNA"/>
</dbReference>
<dbReference type="Gene3D" id="3.40.1440.10">
    <property type="entry name" value="GIY-YIG endonuclease"/>
    <property type="match status" value="1"/>
</dbReference>
<comment type="caution">
    <text evidence="12">The sequence shown here is derived from an EMBL/GenBank/DDBJ whole genome shotgun (WGS) entry which is preliminary data.</text>
</comment>
<keyword evidence="5 8" id="KW-0233">DNA recombination</keyword>
<dbReference type="InterPro" id="IPR035901">
    <property type="entry name" value="GIY-YIG_endonuc_sf"/>
</dbReference>
<dbReference type="GO" id="GO:0000724">
    <property type="term" value="P:double-strand break repair via homologous recombination"/>
    <property type="evidence" value="ECO:0007669"/>
    <property type="project" value="TreeGrafter"/>
</dbReference>
<dbReference type="InterPro" id="IPR000305">
    <property type="entry name" value="GIY-YIG_endonuc"/>
</dbReference>
<reference evidence="12" key="1">
    <citation type="submission" date="2016-04" db="EMBL/GenBank/DDBJ databases">
        <authorList>
            <person name="Nguyen H.D."/>
            <person name="Kesanakurti P."/>
            <person name="Cullis J."/>
            <person name="Levesque C.A."/>
            <person name="Hambleton S."/>
        </authorList>
    </citation>
    <scope>NUCLEOTIDE SEQUENCE</scope>
    <source>
        <strain evidence="12">DAOMC 238032</strain>
    </source>
</reference>